<dbReference type="Gene3D" id="3.10.450.50">
    <property type="match status" value="1"/>
</dbReference>
<protein>
    <recommendedName>
        <fullName evidence="3">SnoaL-like domain-containing protein</fullName>
    </recommendedName>
</protein>
<dbReference type="Proteomes" id="UP000197153">
    <property type="component" value="Chromosome 2"/>
</dbReference>
<dbReference type="InterPro" id="IPR032710">
    <property type="entry name" value="NTF2-like_dom_sf"/>
</dbReference>
<proteinExistence type="predicted"/>
<dbReference type="Pfam" id="PF07366">
    <property type="entry name" value="SnoaL"/>
    <property type="match status" value="1"/>
</dbReference>
<sequence>MAVRRTLDRMRALDRAWNDRRWHDYAEFLGEDLVAHGDGAAPPLHKRAHIDQAIRFCAAFPDARIHVESYLELFSSHDGHHSCAVARLTGTASGGLTLPADLLDGPDAAPLKRAFDVPRLAICRWEQGWIVDYRVHLDTSLMLHQLRDPAAAP</sequence>
<dbReference type="SUPFAM" id="SSF54427">
    <property type="entry name" value="NTF2-like"/>
    <property type="match status" value="1"/>
</dbReference>
<dbReference type="RefSeq" id="WP_088873022.1">
    <property type="nucleotide sequence ID" value="NZ_CP022111.1"/>
</dbReference>
<organism evidence="1 2">
    <name type="scientific">Nitrospirillum viridazoti CBAmc</name>
    <dbReference type="NCBI Taxonomy" id="1441467"/>
    <lineage>
        <taxon>Bacteria</taxon>
        <taxon>Pseudomonadati</taxon>
        <taxon>Pseudomonadota</taxon>
        <taxon>Alphaproteobacteria</taxon>
        <taxon>Rhodospirillales</taxon>
        <taxon>Azospirillaceae</taxon>
        <taxon>Nitrospirillum</taxon>
        <taxon>Nitrospirillum viridazoti</taxon>
    </lineage>
</organism>
<dbReference type="KEGG" id="nao:Y958_15955"/>
<dbReference type="AlphaFoldDB" id="A0A248JWE1"/>
<evidence type="ECO:0000313" key="2">
    <source>
        <dbReference type="Proteomes" id="UP000197153"/>
    </source>
</evidence>
<reference evidence="1 2" key="1">
    <citation type="submission" date="2017-06" db="EMBL/GenBank/DDBJ databases">
        <title>Complete genome sequence of Nitrospirillum amazonense strain CBAmC, an endophytic nitrogen-fixing and plant growth-promoting bacterium, isolated from sugarcane.</title>
        <authorList>
            <person name="Schwab S."/>
            <person name="dos Santos Teixeira K.R."/>
            <person name="Simoes Araujo J.L."/>
            <person name="Soares Vidal M."/>
            <person name="Borges de Freitas H.R."/>
            <person name="Rivello Crivelaro A.L."/>
            <person name="Bueno de Camargo Nunes A."/>
            <person name="dos Santos C.M."/>
            <person name="Palmeira da Silva Rosa D."/>
            <person name="da Silva Padilha D."/>
            <person name="da Silva E."/>
            <person name="Araujo Terra L."/>
            <person name="Soares Mendes V."/>
            <person name="Farinelli L."/>
            <person name="Magalhaes Cruz L."/>
            <person name="Baldani J.I."/>
        </authorList>
    </citation>
    <scope>NUCLEOTIDE SEQUENCE [LARGE SCALE GENOMIC DNA]</scope>
    <source>
        <strain evidence="1 2">CBAmC</strain>
    </source>
</reference>
<evidence type="ECO:0000313" key="1">
    <source>
        <dbReference type="EMBL" id="ASG22438.1"/>
    </source>
</evidence>
<keyword evidence="2" id="KW-1185">Reference proteome</keyword>
<gene>
    <name evidence="1" type="ORF">Y958_15955</name>
</gene>
<name>A0A248JWE1_9PROT</name>
<dbReference type="EMBL" id="CP022111">
    <property type="protein sequence ID" value="ASG22438.1"/>
    <property type="molecule type" value="Genomic_DNA"/>
</dbReference>
<accession>A0A248JWE1</accession>
<dbReference type="GO" id="GO:0030638">
    <property type="term" value="P:polyketide metabolic process"/>
    <property type="evidence" value="ECO:0007669"/>
    <property type="project" value="InterPro"/>
</dbReference>
<evidence type="ECO:0008006" key="3">
    <source>
        <dbReference type="Google" id="ProtNLM"/>
    </source>
</evidence>
<dbReference type="InterPro" id="IPR009959">
    <property type="entry name" value="Cyclase_SnoaL-like"/>
</dbReference>